<evidence type="ECO:0000256" key="1">
    <source>
        <dbReference type="ARBA" id="ARBA00004651"/>
    </source>
</evidence>
<dbReference type="Pfam" id="PF01554">
    <property type="entry name" value="MatE"/>
    <property type="match status" value="2"/>
</dbReference>
<protein>
    <submittedName>
        <fullName evidence="7">Polysaccharide biosynthesis C-terminal domain-containing protein</fullName>
    </submittedName>
</protein>
<evidence type="ECO:0000256" key="2">
    <source>
        <dbReference type="ARBA" id="ARBA00022475"/>
    </source>
</evidence>
<sequence length="442" mass="47043">MKIKLSDHFTYGKLLRFTFPSVVMMVFTSLYSVVDGLFVANLVGDLALSAVNIIFPVAMIIGAFGFMLGTGGSAIVARTLGEKKKELADRYFSMFILCVAILGAALSVVCVILVEPISRLAGASDLLIGDCVIYGRILLAGSVPFMLQTSFQSFLVVAEKPHVGLMFSIASGLTNIVLDYVFIALFDMGIAGAGLATVLGYCVGGLLPVACFLRGGEKELRLVPTALYPKALWDACINGSSELMSNISASVVGILYNIQLMRLVGEMGVAAYSVMMYVDFIFIAVFLGYSIGCAPVVSYHFGAGDSVELKGICRRNLMMIGITSAAMVAVSELASAPLAAAFVGFDAELYKMTVHGFRLFALCYIFCGLNIYASAFFTALCNGAVSAFISFMRSFLLRGGMVLVMPLIFGIDGIWSAVVAAEGIGAVISVTLLLAKRKSYGY</sequence>
<keyword evidence="5 6" id="KW-0472">Membrane</keyword>
<evidence type="ECO:0000313" key="8">
    <source>
        <dbReference type="Proteomes" id="UP000628736"/>
    </source>
</evidence>
<evidence type="ECO:0000313" key="7">
    <source>
        <dbReference type="EMBL" id="MBC5722268.1"/>
    </source>
</evidence>
<comment type="caution">
    <text evidence="7">The sequence shown here is derived from an EMBL/GenBank/DDBJ whole genome shotgun (WGS) entry which is preliminary data.</text>
</comment>
<dbReference type="InterPro" id="IPR002528">
    <property type="entry name" value="MATE_fam"/>
</dbReference>
<evidence type="ECO:0000256" key="4">
    <source>
        <dbReference type="ARBA" id="ARBA00022989"/>
    </source>
</evidence>
<organism evidence="7 8">
    <name type="scientific">Flintibacter hominis</name>
    <dbReference type="NCBI Taxonomy" id="2763048"/>
    <lineage>
        <taxon>Bacteria</taxon>
        <taxon>Bacillati</taxon>
        <taxon>Bacillota</taxon>
        <taxon>Clostridia</taxon>
        <taxon>Eubacteriales</taxon>
        <taxon>Flintibacter</taxon>
    </lineage>
</organism>
<reference evidence="7" key="1">
    <citation type="submission" date="2020-08" db="EMBL/GenBank/DDBJ databases">
        <title>Genome public.</title>
        <authorList>
            <person name="Liu C."/>
            <person name="Sun Q."/>
        </authorList>
    </citation>
    <scope>NUCLEOTIDE SEQUENCE</scope>
    <source>
        <strain evidence="7">NSJ-23</strain>
    </source>
</reference>
<keyword evidence="3 6" id="KW-0812">Transmembrane</keyword>
<feature type="transmembrane region" description="Helical" evidence="6">
    <location>
        <begin position="414"/>
        <end position="435"/>
    </location>
</feature>
<dbReference type="InterPro" id="IPR051327">
    <property type="entry name" value="MATE_MepA_subfamily"/>
</dbReference>
<keyword evidence="4 6" id="KW-1133">Transmembrane helix</keyword>
<feature type="transmembrane region" description="Helical" evidence="6">
    <location>
        <begin position="14"/>
        <end position="34"/>
    </location>
</feature>
<evidence type="ECO:0000256" key="6">
    <source>
        <dbReference type="SAM" id="Phobius"/>
    </source>
</evidence>
<dbReference type="PANTHER" id="PTHR43823">
    <property type="entry name" value="SPORULATION PROTEIN YKVU"/>
    <property type="match status" value="1"/>
</dbReference>
<keyword evidence="8" id="KW-1185">Reference proteome</keyword>
<feature type="transmembrane region" description="Helical" evidence="6">
    <location>
        <begin position="387"/>
        <end position="408"/>
    </location>
</feature>
<gene>
    <name evidence="7" type="ORF">H8S11_05535</name>
</gene>
<feature type="transmembrane region" description="Helical" evidence="6">
    <location>
        <begin position="163"/>
        <end position="183"/>
    </location>
</feature>
<comment type="subcellular location">
    <subcellularLocation>
        <location evidence="1">Cell membrane</location>
        <topology evidence="1">Multi-pass membrane protein</topology>
    </subcellularLocation>
</comment>
<feature type="transmembrane region" description="Helical" evidence="6">
    <location>
        <begin position="46"/>
        <end position="70"/>
    </location>
</feature>
<evidence type="ECO:0000256" key="5">
    <source>
        <dbReference type="ARBA" id="ARBA00023136"/>
    </source>
</evidence>
<dbReference type="GO" id="GO:0005886">
    <property type="term" value="C:plasma membrane"/>
    <property type="evidence" value="ECO:0007669"/>
    <property type="project" value="UniProtKB-SubCell"/>
</dbReference>
<feature type="transmembrane region" description="Helical" evidence="6">
    <location>
        <begin position="280"/>
        <end position="301"/>
    </location>
</feature>
<proteinExistence type="predicted"/>
<dbReference type="GO" id="GO:0042910">
    <property type="term" value="F:xenobiotic transmembrane transporter activity"/>
    <property type="evidence" value="ECO:0007669"/>
    <property type="project" value="InterPro"/>
</dbReference>
<accession>A0A8J6J9S9</accession>
<name>A0A8J6J9S9_9FIRM</name>
<feature type="transmembrane region" description="Helical" evidence="6">
    <location>
        <begin position="322"/>
        <end position="345"/>
    </location>
</feature>
<dbReference type="AlphaFoldDB" id="A0A8J6J9S9"/>
<feature type="transmembrane region" description="Helical" evidence="6">
    <location>
        <begin position="357"/>
        <end position="380"/>
    </location>
</feature>
<evidence type="ECO:0000256" key="3">
    <source>
        <dbReference type="ARBA" id="ARBA00022692"/>
    </source>
</evidence>
<feature type="transmembrane region" description="Helical" evidence="6">
    <location>
        <begin position="126"/>
        <end position="151"/>
    </location>
</feature>
<feature type="transmembrane region" description="Helical" evidence="6">
    <location>
        <begin position="189"/>
        <end position="213"/>
    </location>
</feature>
<dbReference type="GO" id="GO:0015297">
    <property type="term" value="F:antiporter activity"/>
    <property type="evidence" value="ECO:0007669"/>
    <property type="project" value="InterPro"/>
</dbReference>
<dbReference type="Proteomes" id="UP000628736">
    <property type="component" value="Unassembled WGS sequence"/>
</dbReference>
<dbReference type="PANTHER" id="PTHR43823:SF3">
    <property type="entry name" value="MULTIDRUG EXPORT PROTEIN MEPA"/>
    <property type="match status" value="1"/>
</dbReference>
<dbReference type="EMBL" id="JACOPO010000003">
    <property type="protein sequence ID" value="MBC5722268.1"/>
    <property type="molecule type" value="Genomic_DNA"/>
</dbReference>
<feature type="transmembrane region" description="Helical" evidence="6">
    <location>
        <begin position="91"/>
        <end position="114"/>
    </location>
</feature>
<feature type="transmembrane region" description="Helical" evidence="6">
    <location>
        <begin position="254"/>
        <end position="274"/>
    </location>
</feature>
<keyword evidence="2" id="KW-1003">Cell membrane</keyword>